<reference evidence="3" key="2">
    <citation type="submission" date="2021-01" db="EMBL/GenBank/DDBJ databases">
        <authorList>
            <person name="Schikora-Tamarit M.A."/>
        </authorList>
    </citation>
    <scope>NUCLEOTIDE SEQUENCE</scope>
    <source>
        <strain evidence="3">CBS2887</strain>
    </source>
</reference>
<feature type="region of interest" description="Disordered" evidence="1">
    <location>
        <begin position="270"/>
        <end position="294"/>
    </location>
</feature>
<dbReference type="SMART" id="SM00444">
    <property type="entry name" value="GYF"/>
    <property type="match status" value="1"/>
</dbReference>
<feature type="compositionally biased region" description="Basic and acidic residues" evidence="1">
    <location>
        <begin position="84"/>
        <end position="95"/>
    </location>
</feature>
<dbReference type="InterPro" id="IPR003169">
    <property type="entry name" value="GYF"/>
</dbReference>
<proteinExistence type="predicted"/>
<organism evidence="3 4">
    <name type="scientific">Wickerhamomyces pijperi</name>
    <name type="common">Yeast</name>
    <name type="synonym">Pichia pijperi</name>
    <dbReference type="NCBI Taxonomy" id="599730"/>
    <lineage>
        <taxon>Eukaryota</taxon>
        <taxon>Fungi</taxon>
        <taxon>Dikarya</taxon>
        <taxon>Ascomycota</taxon>
        <taxon>Saccharomycotina</taxon>
        <taxon>Saccharomycetes</taxon>
        <taxon>Phaffomycetales</taxon>
        <taxon>Wickerhamomycetaceae</taxon>
        <taxon>Wickerhamomyces</taxon>
    </lineage>
</organism>
<protein>
    <recommendedName>
        <fullName evidence="2">GYF domain-containing protein</fullName>
    </recommendedName>
</protein>
<dbReference type="Proteomes" id="UP000774326">
    <property type="component" value="Unassembled WGS sequence"/>
</dbReference>
<feature type="compositionally biased region" description="Basic and acidic residues" evidence="1">
    <location>
        <begin position="210"/>
        <end position="222"/>
    </location>
</feature>
<evidence type="ECO:0000256" key="1">
    <source>
        <dbReference type="SAM" id="MobiDB-lite"/>
    </source>
</evidence>
<dbReference type="GO" id="GO:0005682">
    <property type="term" value="C:U5 snRNP"/>
    <property type="evidence" value="ECO:0007669"/>
    <property type="project" value="InterPro"/>
</dbReference>
<dbReference type="PANTHER" id="PTHR13138">
    <property type="entry name" value="PROTEIN LIN1"/>
    <property type="match status" value="1"/>
</dbReference>
<feature type="compositionally biased region" description="Polar residues" evidence="1">
    <location>
        <begin position="145"/>
        <end position="154"/>
    </location>
</feature>
<comment type="caution">
    <text evidence="3">The sequence shown here is derived from an EMBL/GenBank/DDBJ whole genome shotgun (WGS) entry which is preliminary data.</text>
</comment>
<accession>A0A9P8TGN1</accession>
<feature type="compositionally biased region" description="Acidic residues" evidence="1">
    <location>
        <begin position="67"/>
        <end position="83"/>
    </location>
</feature>
<feature type="compositionally biased region" description="Acidic residues" evidence="1">
    <location>
        <begin position="135"/>
        <end position="144"/>
    </location>
</feature>
<reference evidence="3" key="1">
    <citation type="journal article" date="2021" name="Open Biol.">
        <title>Shared evolutionary footprints suggest mitochondrial oxidative damage underlies multiple complex I losses in fungi.</title>
        <authorList>
            <person name="Schikora-Tamarit M.A."/>
            <person name="Marcet-Houben M."/>
            <person name="Nosek J."/>
            <person name="Gabaldon T."/>
        </authorList>
    </citation>
    <scope>NUCLEOTIDE SEQUENCE</scope>
    <source>
        <strain evidence="3">CBS2887</strain>
    </source>
</reference>
<dbReference type="InterPro" id="IPR035445">
    <property type="entry name" value="GYF-like_dom_sf"/>
</dbReference>
<dbReference type="SUPFAM" id="SSF55277">
    <property type="entry name" value="GYF domain"/>
    <property type="match status" value="1"/>
</dbReference>
<feature type="compositionally biased region" description="Acidic residues" evidence="1">
    <location>
        <begin position="96"/>
        <end position="109"/>
    </location>
</feature>
<dbReference type="EMBL" id="JAEUBG010005137">
    <property type="protein sequence ID" value="KAH3678166.1"/>
    <property type="molecule type" value="Genomic_DNA"/>
</dbReference>
<feature type="compositionally biased region" description="Basic and acidic residues" evidence="1">
    <location>
        <begin position="282"/>
        <end position="294"/>
    </location>
</feature>
<feature type="compositionally biased region" description="Polar residues" evidence="1">
    <location>
        <begin position="197"/>
        <end position="209"/>
    </location>
</feature>
<dbReference type="OrthoDB" id="331341at2759"/>
<feature type="region of interest" description="Disordered" evidence="1">
    <location>
        <begin position="35"/>
        <end position="243"/>
    </location>
</feature>
<evidence type="ECO:0000313" key="4">
    <source>
        <dbReference type="Proteomes" id="UP000774326"/>
    </source>
</evidence>
<feature type="domain" description="GYF" evidence="2">
    <location>
        <begin position="361"/>
        <end position="412"/>
    </location>
</feature>
<dbReference type="InterPro" id="IPR039905">
    <property type="entry name" value="CD2BP2/Lin1"/>
</dbReference>
<dbReference type="Pfam" id="PF02213">
    <property type="entry name" value="GYF"/>
    <property type="match status" value="1"/>
</dbReference>
<gene>
    <name evidence="3" type="ORF">WICPIJ_008924</name>
</gene>
<dbReference type="Gene3D" id="3.30.1490.40">
    <property type="match status" value="1"/>
</dbReference>
<name>A0A9P8TGN1_WICPI</name>
<dbReference type="PROSITE" id="PS50829">
    <property type="entry name" value="GYF"/>
    <property type="match status" value="1"/>
</dbReference>
<dbReference type="AlphaFoldDB" id="A0A9P8TGN1"/>
<evidence type="ECO:0000313" key="3">
    <source>
        <dbReference type="EMBL" id="KAH3678166.1"/>
    </source>
</evidence>
<evidence type="ECO:0000259" key="2">
    <source>
        <dbReference type="PROSITE" id="PS50829"/>
    </source>
</evidence>
<feature type="region of interest" description="Disordered" evidence="1">
    <location>
        <begin position="335"/>
        <end position="357"/>
    </location>
</feature>
<keyword evidence="4" id="KW-1185">Reference proteome</keyword>
<dbReference type="PANTHER" id="PTHR13138:SF3">
    <property type="entry name" value="CD2 ANTIGEN CYTOPLASMIC TAIL-BINDING PROTEIN 2"/>
    <property type="match status" value="1"/>
</dbReference>
<sequence length="415" mass="48022">MRSFKLVVVNNQQTPLIPDSLTHSDMESKTIEETLLEQDIGGNKRQGKRKNALNVHNNKKLKIDTTQYDDDSSSEEEEDEEHETDVNNDSKKEDKEDSDSDMFSDDEKEQPEKELSQSKKNKHKGPQTLTKAQIEEELGLDETELSNQQQFSSDNDGDDSNEPKIEAFNVDEEMSRGHFDVNGNYVQTQQDSDDETNGQIGSNTAQDQDQWYKDVNKEDIARAKQAQLDRQSQLKKKSQTQAQFSTEELLSALITILNPTETPMDAMKRLNKGKPSTLKSKKATEEQKVKERERSAQVMRITELSEGLLTKGISDVYDLEREELMGLYQRESGEKWKNASIKQDSDDTKESARTEETNEDIRKWQFRWEGDGAINGPYTNTEMNYWKENYFQSRVQVRMITEMEWIHVDQLEKFT</sequence>